<dbReference type="PROSITE" id="PS50041">
    <property type="entry name" value="C_TYPE_LECTIN_2"/>
    <property type="match status" value="1"/>
</dbReference>
<evidence type="ECO:0000256" key="1">
    <source>
        <dbReference type="SAM" id="SignalP"/>
    </source>
</evidence>
<dbReference type="InParanoid" id="A0A0Q9XAL8"/>
<feature type="signal peptide" evidence="1">
    <location>
        <begin position="1"/>
        <end position="18"/>
    </location>
</feature>
<feature type="chain" id="PRO_5006387718" description="C-type lectin domain-containing protein" evidence="1">
    <location>
        <begin position="19"/>
        <end position="168"/>
    </location>
</feature>
<keyword evidence="4" id="KW-1185">Reference proteome</keyword>
<sequence>MKSLVLCIFWLFSVVAWAESGLEPSTNIDDDAQPILNYFTHSDAEYGISLHKLTWYEAQLYCAAQKYVLANIPSYSAQVALTQFIQGSGIDNLMLLTNEPIWVSGTNQGLASQYVWHSSGARIYYKNFLKTPTSANRCVAINGITGDWTDENCRDKHYFVCEKQTCPA</sequence>
<evidence type="ECO:0000313" key="4">
    <source>
        <dbReference type="Proteomes" id="UP000009192"/>
    </source>
</evidence>
<dbReference type="OrthoDB" id="7357196at2759"/>
<dbReference type="SMR" id="A0A0Q9XAL8"/>
<dbReference type="SUPFAM" id="SSF56436">
    <property type="entry name" value="C-type lectin-like"/>
    <property type="match status" value="1"/>
</dbReference>
<evidence type="ECO:0000259" key="2">
    <source>
        <dbReference type="PROSITE" id="PS50041"/>
    </source>
</evidence>
<dbReference type="Pfam" id="PF00059">
    <property type="entry name" value="Lectin_C"/>
    <property type="match status" value="1"/>
</dbReference>
<protein>
    <recommendedName>
        <fullName evidence="2">C-type lectin domain-containing protein</fullName>
    </recommendedName>
</protein>
<dbReference type="SMART" id="SM00034">
    <property type="entry name" value="CLECT"/>
    <property type="match status" value="1"/>
</dbReference>
<proteinExistence type="predicted"/>
<dbReference type="CDD" id="cd00037">
    <property type="entry name" value="CLECT"/>
    <property type="match status" value="1"/>
</dbReference>
<dbReference type="Proteomes" id="UP000009192">
    <property type="component" value="Unassembled WGS sequence"/>
</dbReference>
<reference evidence="3 4" key="1">
    <citation type="journal article" date="2007" name="Nature">
        <title>Evolution of genes and genomes on the Drosophila phylogeny.</title>
        <authorList>
            <consortium name="Drosophila 12 Genomes Consortium"/>
            <person name="Clark A.G."/>
            <person name="Eisen M.B."/>
            <person name="Smith D.R."/>
            <person name="Bergman C.M."/>
            <person name="Oliver B."/>
            <person name="Markow T.A."/>
            <person name="Kaufman T.C."/>
            <person name="Kellis M."/>
            <person name="Gelbart W."/>
            <person name="Iyer V.N."/>
            <person name="Pollard D.A."/>
            <person name="Sackton T.B."/>
            <person name="Larracuente A.M."/>
            <person name="Singh N.D."/>
            <person name="Abad J.P."/>
            <person name="Abt D.N."/>
            <person name="Adryan B."/>
            <person name="Aguade M."/>
            <person name="Akashi H."/>
            <person name="Anderson W.W."/>
            <person name="Aquadro C.F."/>
            <person name="Ardell D.H."/>
            <person name="Arguello R."/>
            <person name="Artieri C.G."/>
            <person name="Barbash D.A."/>
            <person name="Barker D."/>
            <person name="Barsanti P."/>
            <person name="Batterham P."/>
            <person name="Batzoglou S."/>
            <person name="Begun D."/>
            <person name="Bhutkar A."/>
            <person name="Blanco E."/>
            <person name="Bosak S.A."/>
            <person name="Bradley R.K."/>
            <person name="Brand A.D."/>
            <person name="Brent M.R."/>
            <person name="Brooks A.N."/>
            <person name="Brown R.H."/>
            <person name="Butlin R.K."/>
            <person name="Caggese C."/>
            <person name="Calvi B.R."/>
            <person name="Bernardo de Carvalho A."/>
            <person name="Caspi A."/>
            <person name="Castrezana S."/>
            <person name="Celniker S.E."/>
            <person name="Chang J.L."/>
            <person name="Chapple C."/>
            <person name="Chatterji S."/>
            <person name="Chinwalla A."/>
            <person name="Civetta A."/>
            <person name="Clifton S.W."/>
            <person name="Comeron J.M."/>
            <person name="Costello J.C."/>
            <person name="Coyne J.A."/>
            <person name="Daub J."/>
            <person name="David R.G."/>
            <person name="Delcher A.L."/>
            <person name="Delehaunty K."/>
            <person name="Do C.B."/>
            <person name="Ebling H."/>
            <person name="Edwards K."/>
            <person name="Eickbush T."/>
            <person name="Evans J.D."/>
            <person name="Filipski A."/>
            <person name="Findeiss S."/>
            <person name="Freyhult E."/>
            <person name="Fulton L."/>
            <person name="Fulton R."/>
            <person name="Garcia A.C."/>
            <person name="Gardiner A."/>
            <person name="Garfield D.A."/>
            <person name="Garvin B.E."/>
            <person name="Gibson G."/>
            <person name="Gilbert D."/>
            <person name="Gnerre S."/>
            <person name="Godfrey J."/>
            <person name="Good R."/>
            <person name="Gotea V."/>
            <person name="Gravely B."/>
            <person name="Greenberg A.J."/>
            <person name="Griffiths-Jones S."/>
            <person name="Gross S."/>
            <person name="Guigo R."/>
            <person name="Gustafson E.A."/>
            <person name="Haerty W."/>
            <person name="Hahn M.W."/>
            <person name="Halligan D.L."/>
            <person name="Halpern A.L."/>
            <person name="Halter G.M."/>
            <person name="Han M.V."/>
            <person name="Heger A."/>
            <person name="Hillier L."/>
            <person name="Hinrichs A.S."/>
            <person name="Holmes I."/>
            <person name="Hoskins R.A."/>
            <person name="Hubisz M.J."/>
            <person name="Hultmark D."/>
            <person name="Huntley M.A."/>
            <person name="Jaffe D.B."/>
            <person name="Jagadeeshan S."/>
            <person name="Jeck W.R."/>
            <person name="Johnson J."/>
            <person name="Jones C.D."/>
            <person name="Jordan W.C."/>
            <person name="Karpen G.H."/>
            <person name="Kataoka E."/>
            <person name="Keightley P.D."/>
            <person name="Kheradpour P."/>
            <person name="Kirkness E.F."/>
            <person name="Koerich L.B."/>
            <person name="Kristiansen K."/>
            <person name="Kudrna D."/>
            <person name="Kulathinal R.J."/>
            <person name="Kumar S."/>
            <person name="Kwok R."/>
            <person name="Lander E."/>
            <person name="Langley C.H."/>
            <person name="Lapoint R."/>
            <person name="Lazzaro B.P."/>
            <person name="Lee S.J."/>
            <person name="Levesque L."/>
            <person name="Li R."/>
            <person name="Lin C.F."/>
            <person name="Lin M.F."/>
            <person name="Lindblad-Toh K."/>
            <person name="Llopart A."/>
            <person name="Long M."/>
            <person name="Low L."/>
            <person name="Lozovsky E."/>
            <person name="Lu J."/>
            <person name="Luo M."/>
            <person name="Machado C.A."/>
            <person name="Makalowski W."/>
            <person name="Marzo M."/>
            <person name="Matsuda M."/>
            <person name="Matzkin L."/>
            <person name="McAllister B."/>
            <person name="McBride C.S."/>
            <person name="McKernan B."/>
            <person name="McKernan K."/>
            <person name="Mendez-Lago M."/>
            <person name="Minx P."/>
            <person name="Mollenhauer M.U."/>
            <person name="Montooth K."/>
            <person name="Mount S.M."/>
            <person name="Mu X."/>
            <person name="Myers E."/>
            <person name="Negre B."/>
            <person name="Newfeld S."/>
            <person name="Nielsen R."/>
            <person name="Noor M.A."/>
            <person name="O'Grady P."/>
            <person name="Pachter L."/>
            <person name="Papaceit M."/>
            <person name="Parisi M.J."/>
            <person name="Parisi M."/>
            <person name="Parts L."/>
            <person name="Pedersen J.S."/>
            <person name="Pesole G."/>
            <person name="Phillippy A.M."/>
            <person name="Ponting C.P."/>
            <person name="Pop M."/>
            <person name="Porcelli D."/>
            <person name="Powell J.R."/>
            <person name="Prohaska S."/>
            <person name="Pruitt K."/>
            <person name="Puig M."/>
            <person name="Quesneville H."/>
            <person name="Ram K.R."/>
            <person name="Rand D."/>
            <person name="Rasmussen M.D."/>
            <person name="Reed L.K."/>
            <person name="Reenan R."/>
            <person name="Reily A."/>
            <person name="Remington K.A."/>
            <person name="Rieger T.T."/>
            <person name="Ritchie M.G."/>
            <person name="Robin C."/>
            <person name="Rogers Y.H."/>
            <person name="Rohde C."/>
            <person name="Rozas J."/>
            <person name="Rubenfield M.J."/>
            <person name="Ruiz A."/>
            <person name="Russo S."/>
            <person name="Salzberg S.L."/>
            <person name="Sanchez-Gracia A."/>
            <person name="Saranga D.J."/>
            <person name="Sato H."/>
            <person name="Schaeffer S.W."/>
            <person name="Schatz M.C."/>
            <person name="Schlenke T."/>
            <person name="Schwartz R."/>
            <person name="Segarra C."/>
            <person name="Singh R.S."/>
            <person name="Sirot L."/>
            <person name="Sirota M."/>
            <person name="Sisneros N.B."/>
            <person name="Smith C.D."/>
            <person name="Smith T.F."/>
            <person name="Spieth J."/>
            <person name="Stage D.E."/>
            <person name="Stark A."/>
            <person name="Stephan W."/>
            <person name="Strausberg R.L."/>
            <person name="Strempel S."/>
            <person name="Sturgill D."/>
            <person name="Sutton G."/>
            <person name="Sutton G.G."/>
            <person name="Tao W."/>
            <person name="Teichmann S."/>
            <person name="Tobari Y.N."/>
            <person name="Tomimura Y."/>
            <person name="Tsolas J.M."/>
            <person name="Valente V.L."/>
            <person name="Venter E."/>
            <person name="Venter J.C."/>
            <person name="Vicario S."/>
            <person name="Vieira F.G."/>
            <person name="Vilella A.J."/>
            <person name="Villasante A."/>
            <person name="Walenz B."/>
            <person name="Wang J."/>
            <person name="Wasserman M."/>
            <person name="Watts T."/>
            <person name="Wilson D."/>
            <person name="Wilson R.K."/>
            <person name="Wing R.A."/>
            <person name="Wolfner M.F."/>
            <person name="Wong A."/>
            <person name="Wong G.K."/>
            <person name="Wu C.I."/>
            <person name="Wu G."/>
            <person name="Yamamoto D."/>
            <person name="Yang H.P."/>
            <person name="Yang S.P."/>
            <person name="Yorke J.A."/>
            <person name="Yoshida K."/>
            <person name="Zdobnov E."/>
            <person name="Zhang P."/>
            <person name="Zhang Y."/>
            <person name="Zimin A.V."/>
            <person name="Baldwin J."/>
            <person name="Abdouelleil A."/>
            <person name="Abdulkadir J."/>
            <person name="Abebe A."/>
            <person name="Abera B."/>
            <person name="Abreu J."/>
            <person name="Acer S.C."/>
            <person name="Aftuck L."/>
            <person name="Alexander A."/>
            <person name="An P."/>
            <person name="Anderson E."/>
            <person name="Anderson S."/>
            <person name="Arachi H."/>
            <person name="Azer M."/>
            <person name="Bachantsang P."/>
            <person name="Barry A."/>
            <person name="Bayul T."/>
            <person name="Berlin A."/>
            <person name="Bessette D."/>
            <person name="Bloom T."/>
            <person name="Blye J."/>
            <person name="Boguslavskiy L."/>
            <person name="Bonnet C."/>
            <person name="Boukhgalter B."/>
            <person name="Bourzgui I."/>
            <person name="Brown A."/>
            <person name="Cahill P."/>
            <person name="Channer S."/>
            <person name="Cheshatsang Y."/>
            <person name="Chuda L."/>
            <person name="Citroen M."/>
            <person name="Collymore A."/>
            <person name="Cooke P."/>
            <person name="Costello M."/>
            <person name="D'Aco K."/>
            <person name="Daza R."/>
            <person name="De Haan G."/>
            <person name="DeGray S."/>
            <person name="DeMaso C."/>
            <person name="Dhargay N."/>
            <person name="Dooley K."/>
            <person name="Dooley E."/>
            <person name="Doricent M."/>
            <person name="Dorje P."/>
            <person name="Dorjee K."/>
            <person name="Dupes A."/>
            <person name="Elong R."/>
            <person name="Falk J."/>
            <person name="Farina A."/>
            <person name="Faro S."/>
            <person name="Ferguson D."/>
            <person name="Fisher S."/>
            <person name="Foley C.D."/>
            <person name="Franke A."/>
            <person name="Friedrich D."/>
            <person name="Gadbois L."/>
            <person name="Gearin G."/>
            <person name="Gearin C.R."/>
            <person name="Giannoukos G."/>
            <person name="Goode T."/>
            <person name="Graham J."/>
            <person name="Grandbois E."/>
            <person name="Grewal S."/>
            <person name="Gyaltsen K."/>
            <person name="Hafez N."/>
            <person name="Hagos B."/>
            <person name="Hall J."/>
            <person name="Henson C."/>
            <person name="Hollinger A."/>
            <person name="Honan T."/>
            <person name="Huard M.D."/>
            <person name="Hughes L."/>
            <person name="Hurhula B."/>
            <person name="Husby M.E."/>
            <person name="Kamat A."/>
            <person name="Kanga B."/>
            <person name="Kashin S."/>
            <person name="Khazanovich D."/>
            <person name="Kisner P."/>
            <person name="Lance K."/>
            <person name="Lara M."/>
            <person name="Lee W."/>
            <person name="Lennon N."/>
            <person name="Letendre F."/>
            <person name="LeVine R."/>
            <person name="Lipovsky A."/>
            <person name="Liu X."/>
            <person name="Liu J."/>
            <person name="Liu S."/>
            <person name="Lokyitsang T."/>
            <person name="Lokyitsang Y."/>
            <person name="Lubonja R."/>
            <person name="Lui A."/>
            <person name="MacDonald P."/>
            <person name="Magnisalis V."/>
            <person name="Maru K."/>
            <person name="Matthews C."/>
            <person name="McCusker W."/>
            <person name="McDonough S."/>
            <person name="Mehta T."/>
            <person name="Meldrim J."/>
            <person name="Meneus L."/>
            <person name="Mihai O."/>
            <person name="Mihalev A."/>
            <person name="Mihova T."/>
            <person name="Mittelman R."/>
            <person name="Mlenga V."/>
            <person name="Montmayeur A."/>
            <person name="Mulrain L."/>
            <person name="Navidi A."/>
            <person name="Naylor J."/>
            <person name="Negash T."/>
            <person name="Nguyen T."/>
            <person name="Nguyen N."/>
            <person name="Nicol R."/>
            <person name="Norbu C."/>
            <person name="Norbu N."/>
            <person name="Novod N."/>
            <person name="O'Neill B."/>
            <person name="Osman S."/>
            <person name="Markiewicz E."/>
            <person name="Oyono O.L."/>
            <person name="Patti C."/>
            <person name="Phunkhang P."/>
            <person name="Pierre F."/>
            <person name="Priest M."/>
            <person name="Raghuraman S."/>
            <person name="Rege F."/>
            <person name="Reyes R."/>
            <person name="Rise C."/>
            <person name="Rogov P."/>
            <person name="Ross K."/>
            <person name="Ryan E."/>
            <person name="Settipalli S."/>
            <person name="Shea T."/>
            <person name="Sherpa N."/>
            <person name="Shi L."/>
            <person name="Shih D."/>
            <person name="Sparrow T."/>
            <person name="Spaulding J."/>
            <person name="Stalker J."/>
            <person name="Stange-Thomann N."/>
            <person name="Stavropoulos S."/>
            <person name="Stone C."/>
            <person name="Strader C."/>
            <person name="Tesfaye S."/>
            <person name="Thomson T."/>
            <person name="Thoulutsang Y."/>
            <person name="Thoulutsang D."/>
            <person name="Topham K."/>
            <person name="Topping I."/>
            <person name="Tsamla T."/>
            <person name="Vassiliev H."/>
            <person name="Vo A."/>
            <person name="Wangchuk T."/>
            <person name="Wangdi T."/>
            <person name="Weiand M."/>
            <person name="Wilkinson J."/>
            <person name="Wilson A."/>
            <person name="Yadav S."/>
            <person name="Young G."/>
            <person name="Yu Q."/>
            <person name="Zembek L."/>
            <person name="Zhong D."/>
            <person name="Zimmer A."/>
            <person name="Zwirko Z."/>
            <person name="Jaffe D.B."/>
            <person name="Alvarez P."/>
            <person name="Brockman W."/>
            <person name="Butler J."/>
            <person name="Chin C."/>
            <person name="Gnerre S."/>
            <person name="Grabherr M."/>
            <person name="Kleber M."/>
            <person name="Mauceli E."/>
            <person name="MacCallum I."/>
        </authorList>
    </citation>
    <scope>NUCLEOTIDE SEQUENCE [LARGE SCALE GENOMIC DNA]</scope>
    <source>
        <strain evidence="4">Tucson 15081-1352.22</strain>
    </source>
</reference>
<dbReference type="AlphaFoldDB" id="A0A0Q9XAL8"/>
<accession>A0A0Q9XAL8</accession>
<dbReference type="Gene3D" id="3.10.100.10">
    <property type="entry name" value="Mannose-Binding Protein A, subunit A"/>
    <property type="match status" value="1"/>
</dbReference>
<dbReference type="InterPro" id="IPR001304">
    <property type="entry name" value="C-type_lectin-like"/>
</dbReference>
<dbReference type="KEGG" id="dmo:Dmoj_GI26174"/>
<name>A0A0Q9XAL8_DROMO</name>
<gene>
    <name evidence="3" type="primary">Dmoj\GI26174</name>
    <name evidence="3" type="ORF">Dmoj_GI26174</name>
</gene>
<organism evidence="3 4">
    <name type="scientific">Drosophila mojavensis</name>
    <name type="common">Fruit fly</name>
    <dbReference type="NCBI Taxonomy" id="7230"/>
    <lineage>
        <taxon>Eukaryota</taxon>
        <taxon>Metazoa</taxon>
        <taxon>Ecdysozoa</taxon>
        <taxon>Arthropoda</taxon>
        <taxon>Hexapoda</taxon>
        <taxon>Insecta</taxon>
        <taxon>Pterygota</taxon>
        <taxon>Neoptera</taxon>
        <taxon>Endopterygota</taxon>
        <taxon>Diptera</taxon>
        <taxon>Brachycera</taxon>
        <taxon>Muscomorpha</taxon>
        <taxon>Ephydroidea</taxon>
        <taxon>Drosophilidae</taxon>
        <taxon>Drosophila</taxon>
    </lineage>
</organism>
<dbReference type="InterPro" id="IPR016187">
    <property type="entry name" value="CTDL_fold"/>
</dbReference>
<keyword evidence="1" id="KW-0732">Signal</keyword>
<dbReference type="EMBL" id="CH933808">
    <property type="protein sequence ID" value="KRG05468.1"/>
    <property type="molecule type" value="Genomic_DNA"/>
</dbReference>
<dbReference type="InterPro" id="IPR016186">
    <property type="entry name" value="C-type_lectin-like/link_sf"/>
</dbReference>
<feature type="domain" description="C-type lectin" evidence="2">
    <location>
        <begin position="41"/>
        <end position="162"/>
    </location>
</feature>
<evidence type="ECO:0000313" key="3">
    <source>
        <dbReference type="EMBL" id="KRG05468.1"/>
    </source>
</evidence>